<dbReference type="OrthoDB" id="2874807at2"/>
<dbReference type="InterPro" id="IPR000831">
    <property type="entry name" value="Trp_repress"/>
</dbReference>
<dbReference type="InterPro" id="IPR038116">
    <property type="entry name" value="TrpR-like_sf"/>
</dbReference>
<dbReference type="Gene3D" id="1.10.1270.10">
    <property type="entry name" value="TrpR-like"/>
    <property type="match status" value="1"/>
</dbReference>
<protein>
    <submittedName>
        <fullName evidence="2">Trp operon repressor family</fullName>
    </submittedName>
    <submittedName>
        <fullName evidence="1">Trp repressor protein</fullName>
    </submittedName>
</protein>
<evidence type="ECO:0000313" key="1">
    <source>
        <dbReference type="EMBL" id="AMJ40798.1"/>
    </source>
</evidence>
<sequence>MNKKIKTELTDKLFQSILCMNTVEECYQLFEDLCTVNEIQAIAQRMEVAAMLDAKCTYVEIAEKTGASTATISRVNRCLHYGTDGYKLAIDRVKALEQKEEN</sequence>
<reference evidence="2" key="3">
    <citation type="submission" date="2016-11" db="EMBL/GenBank/DDBJ databases">
        <authorList>
            <person name="Varghese N."/>
            <person name="Submissions S."/>
        </authorList>
    </citation>
    <scope>NUCLEOTIDE SEQUENCE</scope>
    <source>
        <strain evidence="2">DSM 1682</strain>
    </source>
</reference>
<reference evidence="3" key="2">
    <citation type="submission" date="2016-01" db="EMBL/GenBank/DDBJ databases">
        <authorList>
            <person name="Poehlein A."/>
            <person name="Schlien K."/>
            <person name="Gottschalk G."/>
            <person name="Buckel W."/>
            <person name="Daniel R."/>
        </authorList>
    </citation>
    <scope>NUCLEOTIDE SEQUENCE [LARGE SCALE GENOMIC DNA]</scope>
    <source>
        <strain evidence="3">X2</strain>
    </source>
</reference>
<dbReference type="Proteomes" id="UP000068026">
    <property type="component" value="Chromosome"/>
</dbReference>
<evidence type="ECO:0000313" key="2">
    <source>
        <dbReference type="EMBL" id="SHE73679.1"/>
    </source>
</evidence>
<dbReference type="SUPFAM" id="SSF48295">
    <property type="entry name" value="TrpR-like"/>
    <property type="match status" value="1"/>
</dbReference>
<organism evidence="2 4">
    <name type="scientific">Anaerotignum propionicum DSM 1682</name>
    <dbReference type="NCBI Taxonomy" id="991789"/>
    <lineage>
        <taxon>Bacteria</taxon>
        <taxon>Bacillati</taxon>
        <taxon>Bacillota</taxon>
        <taxon>Clostridia</taxon>
        <taxon>Lachnospirales</taxon>
        <taxon>Anaerotignaceae</taxon>
        <taxon>Anaerotignum</taxon>
    </lineage>
</organism>
<dbReference type="KEGG" id="cpro:CPRO_12050"/>
<gene>
    <name evidence="1" type="ORF">CPRO_12050</name>
    <name evidence="2" type="ORF">SAMN02745151_01616</name>
</gene>
<dbReference type="Proteomes" id="UP000184204">
    <property type="component" value="Unassembled WGS sequence"/>
</dbReference>
<dbReference type="RefSeq" id="WP_066048995.1">
    <property type="nucleotide sequence ID" value="NZ_CP014223.1"/>
</dbReference>
<dbReference type="PANTHER" id="PTHR40080:SF1">
    <property type="entry name" value="TRPR-LIKE PROTEIN YERC_YECD"/>
    <property type="match status" value="1"/>
</dbReference>
<dbReference type="AlphaFoldDB" id="A0A0X1U797"/>
<dbReference type="InterPro" id="IPR013368">
    <property type="entry name" value="YecD_YerC"/>
</dbReference>
<dbReference type="PIRSF" id="PIRSF012508">
    <property type="entry name" value="YerC"/>
    <property type="match status" value="1"/>
</dbReference>
<evidence type="ECO:0000313" key="3">
    <source>
        <dbReference type="Proteomes" id="UP000068026"/>
    </source>
</evidence>
<evidence type="ECO:0000313" key="4">
    <source>
        <dbReference type="Proteomes" id="UP000184204"/>
    </source>
</evidence>
<name>A0A0X1U797_ANAPI</name>
<dbReference type="NCBIfam" id="TIGR02531">
    <property type="entry name" value="yecD_yerC"/>
    <property type="match status" value="1"/>
</dbReference>
<dbReference type="InterPro" id="IPR010921">
    <property type="entry name" value="Trp_repressor/repl_initiator"/>
</dbReference>
<dbReference type="EMBL" id="FQUA01000006">
    <property type="protein sequence ID" value="SHE73679.1"/>
    <property type="molecule type" value="Genomic_DNA"/>
</dbReference>
<proteinExistence type="predicted"/>
<dbReference type="GO" id="GO:0003700">
    <property type="term" value="F:DNA-binding transcription factor activity"/>
    <property type="evidence" value="ECO:0007669"/>
    <property type="project" value="InterPro"/>
</dbReference>
<dbReference type="EMBL" id="CP014223">
    <property type="protein sequence ID" value="AMJ40798.1"/>
    <property type="molecule type" value="Genomic_DNA"/>
</dbReference>
<dbReference type="GO" id="GO:0043565">
    <property type="term" value="F:sequence-specific DNA binding"/>
    <property type="evidence" value="ECO:0007669"/>
    <property type="project" value="InterPro"/>
</dbReference>
<reference evidence="4" key="4">
    <citation type="submission" date="2016-11" db="EMBL/GenBank/DDBJ databases">
        <authorList>
            <person name="Jaros S."/>
            <person name="Januszkiewicz K."/>
            <person name="Wedrychowicz H."/>
        </authorList>
    </citation>
    <scope>NUCLEOTIDE SEQUENCE [LARGE SCALE GENOMIC DNA]</scope>
    <source>
        <strain evidence="4">DSM 1682</strain>
    </source>
</reference>
<keyword evidence="3" id="KW-1185">Reference proteome</keyword>
<dbReference type="Pfam" id="PF01371">
    <property type="entry name" value="Trp_repressor"/>
    <property type="match status" value="1"/>
</dbReference>
<accession>A0A0X1U797</accession>
<reference evidence="1 3" key="1">
    <citation type="journal article" date="2016" name="Genome Announc.">
        <title>Complete Genome Sequence of the Amino Acid-Fermenting Clostridium propionicum X2 (DSM 1682).</title>
        <authorList>
            <person name="Poehlein A."/>
            <person name="Schlien K."/>
            <person name="Chowdhury N.P."/>
            <person name="Gottschalk G."/>
            <person name="Buckel W."/>
            <person name="Daniel R."/>
        </authorList>
    </citation>
    <scope>NUCLEOTIDE SEQUENCE [LARGE SCALE GENOMIC DNA]</scope>
    <source>
        <strain evidence="1 3">X2</strain>
    </source>
</reference>
<dbReference type="PANTHER" id="PTHR40080">
    <property type="entry name" value="LMO1763 PROTEIN"/>
    <property type="match status" value="1"/>
</dbReference>